<dbReference type="Proteomes" id="UP001438707">
    <property type="component" value="Unassembled WGS sequence"/>
</dbReference>
<comment type="subcellular location">
    <subcellularLocation>
        <location evidence="1">Membrane</location>
        <topology evidence="1">Multi-pass membrane protein</topology>
    </subcellularLocation>
</comment>
<keyword evidence="3 5" id="KW-1133">Transmembrane helix</keyword>
<sequence length="211" mass="21745">MTGRVCRLRELSGIGKRACSSGADLKATVLADPAAAGRLVRAQLSPEQRAKFQQAFAVPGSSDSLDGAVSEQNAAAPRAAALLTVAIASGIPFIGFGFLDNFIMILAGEQIEASVGVRFALSTMAAAGLGNIVSDIAGLGFADIIEAKARKLSWCREPPLSIAQRAMYTTRACKVGGAVVGITVGGLLGLMPLLWIPNPDMPTPNAHAAEE</sequence>
<evidence type="ECO:0008006" key="8">
    <source>
        <dbReference type="Google" id="ProtNLM"/>
    </source>
</evidence>
<feature type="transmembrane region" description="Helical" evidence="5">
    <location>
        <begin position="79"/>
        <end position="99"/>
    </location>
</feature>
<keyword evidence="7" id="KW-1185">Reference proteome</keyword>
<feature type="transmembrane region" description="Helical" evidence="5">
    <location>
        <begin position="175"/>
        <end position="196"/>
    </location>
</feature>
<feature type="transmembrane region" description="Helical" evidence="5">
    <location>
        <begin position="119"/>
        <end position="142"/>
    </location>
</feature>
<proteinExistence type="predicted"/>
<keyword evidence="4 5" id="KW-0472">Membrane</keyword>
<dbReference type="EMBL" id="JALJOS010000020">
    <property type="protein sequence ID" value="KAK9826561.1"/>
    <property type="molecule type" value="Genomic_DNA"/>
</dbReference>
<evidence type="ECO:0000256" key="1">
    <source>
        <dbReference type="ARBA" id="ARBA00004141"/>
    </source>
</evidence>
<reference evidence="6 7" key="1">
    <citation type="journal article" date="2024" name="Nat. Commun.">
        <title>Phylogenomics reveals the evolutionary origins of lichenization in chlorophyte algae.</title>
        <authorList>
            <person name="Puginier C."/>
            <person name="Libourel C."/>
            <person name="Otte J."/>
            <person name="Skaloud P."/>
            <person name="Haon M."/>
            <person name="Grisel S."/>
            <person name="Petersen M."/>
            <person name="Berrin J.G."/>
            <person name="Delaux P.M."/>
            <person name="Dal Grande F."/>
            <person name="Keller J."/>
        </authorList>
    </citation>
    <scope>NUCLEOTIDE SEQUENCE [LARGE SCALE GENOMIC DNA]</scope>
    <source>
        <strain evidence="6 7">SAG 2145</strain>
    </source>
</reference>
<organism evidence="6 7">
    <name type="scientific">Apatococcus lobatus</name>
    <dbReference type="NCBI Taxonomy" id="904363"/>
    <lineage>
        <taxon>Eukaryota</taxon>
        <taxon>Viridiplantae</taxon>
        <taxon>Chlorophyta</taxon>
        <taxon>core chlorophytes</taxon>
        <taxon>Trebouxiophyceae</taxon>
        <taxon>Chlorellales</taxon>
        <taxon>Chlorellaceae</taxon>
        <taxon>Apatococcus</taxon>
    </lineage>
</organism>
<evidence type="ECO:0000313" key="7">
    <source>
        <dbReference type="Proteomes" id="UP001438707"/>
    </source>
</evidence>
<dbReference type="GO" id="GO:0005739">
    <property type="term" value="C:mitochondrion"/>
    <property type="evidence" value="ECO:0007669"/>
    <property type="project" value="TreeGrafter"/>
</dbReference>
<evidence type="ECO:0000256" key="2">
    <source>
        <dbReference type="ARBA" id="ARBA00022692"/>
    </source>
</evidence>
<dbReference type="GO" id="GO:0016020">
    <property type="term" value="C:membrane"/>
    <property type="evidence" value="ECO:0007669"/>
    <property type="project" value="UniProtKB-SubCell"/>
</dbReference>
<evidence type="ECO:0000256" key="5">
    <source>
        <dbReference type="SAM" id="Phobius"/>
    </source>
</evidence>
<dbReference type="InterPro" id="IPR019537">
    <property type="entry name" value="TMEM65"/>
</dbReference>
<dbReference type="PANTHER" id="PTHR21706">
    <property type="entry name" value="TRANSMEMBRANE PROTEIN 65"/>
    <property type="match status" value="1"/>
</dbReference>
<dbReference type="PANTHER" id="PTHR21706:SF15">
    <property type="entry name" value="TRANSMEMBRANE PROTEIN 65"/>
    <property type="match status" value="1"/>
</dbReference>
<accession>A0AAW1QYQ8</accession>
<gene>
    <name evidence="6" type="ORF">WJX74_003014</name>
</gene>
<dbReference type="Pfam" id="PF10507">
    <property type="entry name" value="TMEM65"/>
    <property type="match status" value="1"/>
</dbReference>
<dbReference type="AlphaFoldDB" id="A0AAW1QYQ8"/>
<evidence type="ECO:0000313" key="6">
    <source>
        <dbReference type="EMBL" id="KAK9826561.1"/>
    </source>
</evidence>
<protein>
    <recommendedName>
        <fullName evidence="8">Transmembrane protein 65</fullName>
    </recommendedName>
</protein>
<comment type="caution">
    <text evidence="6">The sequence shown here is derived from an EMBL/GenBank/DDBJ whole genome shotgun (WGS) entry which is preliminary data.</text>
</comment>
<evidence type="ECO:0000256" key="4">
    <source>
        <dbReference type="ARBA" id="ARBA00023136"/>
    </source>
</evidence>
<evidence type="ECO:0000256" key="3">
    <source>
        <dbReference type="ARBA" id="ARBA00022989"/>
    </source>
</evidence>
<name>A0AAW1QYQ8_9CHLO</name>
<keyword evidence="2 5" id="KW-0812">Transmembrane</keyword>